<gene>
    <name evidence="1" type="ORF">FWILDA_LOCUS9209</name>
</gene>
<name>A0A9W4SS95_9GLOM</name>
<accession>A0A9W4SS95</accession>
<evidence type="ECO:0000313" key="2">
    <source>
        <dbReference type="Proteomes" id="UP001153678"/>
    </source>
</evidence>
<comment type="caution">
    <text evidence="1">The sequence shown here is derived from an EMBL/GenBank/DDBJ whole genome shotgun (WGS) entry which is preliminary data.</text>
</comment>
<dbReference type="EMBL" id="CAMKVN010002126">
    <property type="protein sequence ID" value="CAI2179680.1"/>
    <property type="molecule type" value="Genomic_DNA"/>
</dbReference>
<sequence length="116" mass="13248">MCYLQSSALMISKSESIIHRLKNEYPNLTTLMEYNREGTIGFLKANGGVKAIDPQSGVERKFKEELRQARKLLTNEIHDTHFIRFPYWPTVEEGEQESSVELDTGSVYDTGAYSLV</sequence>
<dbReference type="Proteomes" id="UP001153678">
    <property type="component" value="Unassembled WGS sequence"/>
</dbReference>
<reference evidence="1" key="1">
    <citation type="submission" date="2022-08" db="EMBL/GenBank/DDBJ databases">
        <authorList>
            <person name="Kallberg Y."/>
            <person name="Tangrot J."/>
            <person name="Rosling A."/>
        </authorList>
    </citation>
    <scope>NUCLEOTIDE SEQUENCE</scope>
    <source>
        <strain evidence="1">Wild A</strain>
    </source>
</reference>
<evidence type="ECO:0000313" key="1">
    <source>
        <dbReference type="EMBL" id="CAI2179680.1"/>
    </source>
</evidence>
<dbReference type="AlphaFoldDB" id="A0A9W4SS95"/>
<dbReference type="OrthoDB" id="2319705at2759"/>
<organism evidence="1 2">
    <name type="scientific">Funneliformis geosporum</name>
    <dbReference type="NCBI Taxonomy" id="1117311"/>
    <lineage>
        <taxon>Eukaryota</taxon>
        <taxon>Fungi</taxon>
        <taxon>Fungi incertae sedis</taxon>
        <taxon>Mucoromycota</taxon>
        <taxon>Glomeromycotina</taxon>
        <taxon>Glomeromycetes</taxon>
        <taxon>Glomerales</taxon>
        <taxon>Glomeraceae</taxon>
        <taxon>Funneliformis</taxon>
    </lineage>
</organism>
<proteinExistence type="predicted"/>
<keyword evidence="2" id="KW-1185">Reference proteome</keyword>
<protein>
    <submittedName>
        <fullName evidence="1">18449_t:CDS:1</fullName>
    </submittedName>
</protein>